<dbReference type="EMBL" id="CP094534">
    <property type="protein sequence ID" value="UOE34200.1"/>
    <property type="molecule type" value="Genomic_DNA"/>
</dbReference>
<evidence type="ECO:0000313" key="3">
    <source>
        <dbReference type="Proteomes" id="UP000831390"/>
    </source>
</evidence>
<accession>A0ABY4B5A9</accession>
<evidence type="ECO:0000256" key="1">
    <source>
        <dbReference type="SAM" id="SignalP"/>
    </source>
</evidence>
<keyword evidence="1" id="KW-0732">Signal</keyword>
<reference evidence="2 3" key="1">
    <citation type="submission" date="2022-03" db="EMBL/GenBank/DDBJ databases">
        <title>Hymenobactersp. isolated from the air.</title>
        <authorList>
            <person name="Won M."/>
            <person name="Kwon S.-W."/>
        </authorList>
    </citation>
    <scope>NUCLEOTIDE SEQUENCE [LARGE SCALE GENOMIC DNA]</scope>
    <source>
        <strain evidence="2 3">KACC 22596</strain>
    </source>
</reference>
<dbReference type="InterPro" id="IPR013783">
    <property type="entry name" value="Ig-like_fold"/>
</dbReference>
<proteinExistence type="predicted"/>
<keyword evidence="3" id="KW-1185">Reference proteome</keyword>
<dbReference type="Gene3D" id="2.60.40.10">
    <property type="entry name" value="Immunoglobulins"/>
    <property type="match status" value="1"/>
</dbReference>
<gene>
    <name evidence="2" type="ORF">MTP16_00775</name>
</gene>
<evidence type="ECO:0008006" key="4">
    <source>
        <dbReference type="Google" id="ProtNLM"/>
    </source>
</evidence>
<name>A0ABY4B5A9_9BACT</name>
<feature type="chain" id="PRO_5045267490" description="T9SS C-terminal target domain-containing protein" evidence="1">
    <location>
        <begin position="22"/>
        <end position="481"/>
    </location>
</feature>
<feature type="signal peptide" evidence="1">
    <location>
        <begin position="1"/>
        <end position="21"/>
    </location>
</feature>
<dbReference type="RefSeq" id="WP_243515032.1">
    <property type="nucleotide sequence ID" value="NZ_CP094534.1"/>
</dbReference>
<sequence>MMLRFTVFRAILLLVCCWANALVAQASHVLGGDLAYEYTGTVASPNLYRVTARIYSDGSGAAGIAGPPTAITLTCSPSGCGQPAITTTLARSAGQTVATSCTSTGESFIITTLQGLVTLPPGQWQLSVGMASRAAGIVNVSQSSAVGISLNAELDNTTGLVNSSPQFTASRPVHLVSGQAQRYSLSAFDSEGDSLVYETVQPLTGMANASSVCPAATIGAAAPHLQVNAATGELLNVPSAAGQLGIYALAARVNEYRRVNGTWRKIGSVMRELDYYASIGANQVPTFTRVALAANPTGQLLGQEIRIAAGQTATLILTAVDTDAGQTVTLSSEVAGLVPGTTFQPLANGQGQLTWQVPATLPQGRYRLTVSALDNACPLLGHSVLTLSFLVTRTGLATAERQALAQPPFPMPFSETVRFQFAGQGVQPVIITDALGRLVTRVATAADGTVVWQPGAALPAGLYFARNAQGTQVARLQYSGK</sequence>
<protein>
    <recommendedName>
        <fullName evidence="4">T9SS C-terminal target domain-containing protein</fullName>
    </recommendedName>
</protein>
<organism evidence="2 3">
    <name type="scientific">Hymenobacter monticola</name>
    <dbReference type="NCBI Taxonomy" id="1705399"/>
    <lineage>
        <taxon>Bacteria</taxon>
        <taxon>Pseudomonadati</taxon>
        <taxon>Bacteroidota</taxon>
        <taxon>Cytophagia</taxon>
        <taxon>Cytophagales</taxon>
        <taxon>Hymenobacteraceae</taxon>
        <taxon>Hymenobacter</taxon>
    </lineage>
</organism>
<evidence type="ECO:0000313" key="2">
    <source>
        <dbReference type="EMBL" id="UOE34200.1"/>
    </source>
</evidence>
<dbReference type="Proteomes" id="UP000831390">
    <property type="component" value="Chromosome"/>
</dbReference>